<dbReference type="Proteomes" id="UP000262825">
    <property type="component" value="Unassembled WGS sequence"/>
</dbReference>
<evidence type="ECO:0000256" key="4">
    <source>
        <dbReference type="ARBA" id="ARBA00022692"/>
    </source>
</evidence>
<comment type="similarity">
    <text evidence="2 8">Belongs to the EMC4 family.</text>
</comment>
<comment type="subcellular location">
    <subcellularLocation>
        <location evidence="1">Endoplasmic reticulum membrane</location>
        <topology evidence="1">Multi-pass membrane protein</topology>
    </subcellularLocation>
</comment>
<dbReference type="EMBL" id="UFAJ01000136">
    <property type="protein sequence ID" value="SSD59405.1"/>
    <property type="molecule type" value="Genomic_DNA"/>
</dbReference>
<dbReference type="InterPro" id="IPR009445">
    <property type="entry name" value="TMEM85/Emc4"/>
</dbReference>
<evidence type="ECO:0000256" key="5">
    <source>
        <dbReference type="ARBA" id="ARBA00022824"/>
    </source>
</evidence>
<dbReference type="AlphaFoldDB" id="A0A376B3Y5"/>
<evidence type="ECO:0000256" key="1">
    <source>
        <dbReference type="ARBA" id="ARBA00004477"/>
    </source>
</evidence>
<organism evidence="11 12">
    <name type="scientific">Saccharomycodes ludwigii</name>
    <dbReference type="NCBI Taxonomy" id="36035"/>
    <lineage>
        <taxon>Eukaryota</taxon>
        <taxon>Fungi</taxon>
        <taxon>Dikarya</taxon>
        <taxon>Ascomycota</taxon>
        <taxon>Saccharomycotina</taxon>
        <taxon>Saccharomycetes</taxon>
        <taxon>Saccharomycodales</taxon>
        <taxon>Saccharomycodaceae</taxon>
        <taxon>Saccharomycodes</taxon>
    </lineage>
</organism>
<protein>
    <recommendedName>
        <fullName evidence="3 8">ER membrane protein complex subunit 4</fullName>
    </recommendedName>
</protein>
<dbReference type="OrthoDB" id="369569at2759"/>
<name>A0A376B3Y5_9ASCO</name>
<keyword evidence="4 10" id="KW-0812">Transmembrane</keyword>
<evidence type="ECO:0000256" key="6">
    <source>
        <dbReference type="ARBA" id="ARBA00022989"/>
    </source>
</evidence>
<feature type="region of interest" description="Disordered" evidence="9">
    <location>
        <begin position="26"/>
        <end position="48"/>
    </location>
</feature>
<keyword evidence="5" id="KW-0256">Endoplasmic reticulum</keyword>
<keyword evidence="6 10" id="KW-1133">Transmembrane helix</keyword>
<evidence type="ECO:0000313" key="12">
    <source>
        <dbReference type="Proteomes" id="UP000262825"/>
    </source>
</evidence>
<dbReference type="GO" id="GO:0005789">
    <property type="term" value="C:endoplasmic reticulum membrane"/>
    <property type="evidence" value="ECO:0007669"/>
    <property type="project" value="UniProtKB-SubCell"/>
</dbReference>
<evidence type="ECO:0000256" key="8">
    <source>
        <dbReference type="PIRNR" id="PIRNR017207"/>
    </source>
</evidence>
<keyword evidence="12" id="KW-1185">Reference proteome</keyword>
<dbReference type="Pfam" id="PF06417">
    <property type="entry name" value="EMC4"/>
    <property type="match status" value="1"/>
</dbReference>
<dbReference type="PIRSF" id="PIRSF017207">
    <property type="entry name" value="UCP017207_TM-p85"/>
    <property type="match status" value="1"/>
</dbReference>
<proteinExistence type="inferred from homology"/>
<evidence type="ECO:0000256" key="3">
    <source>
        <dbReference type="ARBA" id="ARBA00020820"/>
    </source>
</evidence>
<feature type="transmembrane region" description="Helical" evidence="10">
    <location>
        <begin position="97"/>
        <end position="118"/>
    </location>
</feature>
<evidence type="ECO:0000256" key="2">
    <source>
        <dbReference type="ARBA" id="ARBA00007715"/>
    </source>
</evidence>
<evidence type="ECO:0000313" key="11">
    <source>
        <dbReference type="EMBL" id="SSD59405.1"/>
    </source>
</evidence>
<evidence type="ECO:0000256" key="9">
    <source>
        <dbReference type="SAM" id="MobiDB-lite"/>
    </source>
</evidence>
<evidence type="ECO:0000256" key="7">
    <source>
        <dbReference type="ARBA" id="ARBA00023136"/>
    </source>
</evidence>
<evidence type="ECO:0000256" key="10">
    <source>
        <dbReference type="SAM" id="Phobius"/>
    </source>
</evidence>
<keyword evidence="7 8" id="KW-0472">Membrane</keyword>
<feature type="transmembrane region" description="Helical" evidence="10">
    <location>
        <begin position="145"/>
        <end position="165"/>
    </location>
</feature>
<feature type="compositionally biased region" description="Low complexity" evidence="9">
    <location>
        <begin position="26"/>
        <end position="42"/>
    </location>
</feature>
<reference evidence="12" key="1">
    <citation type="submission" date="2018-06" db="EMBL/GenBank/DDBJ databases">
        <authorList>
            <person name="Guldener U."/>
        </authorList>
    </citation>
    <scope>NUCLEOTIDE SEQUENCE [LARGE SCALE GENOMIC DNA]</scope>
    <source>
        <strain evidence="12">UTAD17</strain>
    </source>
</reference>
<accession>A0A376B3Y5</accession>
<dbReference type="PANTHER" id="PTHR19315">
    <property type="entry name" value="ER MEMBRANE PROTEIN COMPLEX SUBUNIT 4"/>
    <property type="match status" value="1"/>
</dbReference>
<sequence>MAEDTMTVTVPQWAQKLVATHNNISTSKNQNNIKKSNTNNKIKASDIPSPSGFSPYASKPIKLQTFNKNDKQVNQILISKAWQIAFQPAKSIPMNLIMSYMSGTSLQIIPIITAVMLITNPIKSILNINNAFKPVLQHESVKYDITGAMAVYVLCQLLLVGIAVYKLRSMALIPNTKSDWVAWENPTTYNGKSIVI</sequence>
<dbReference type="VEuPathDB" id="FungiDB:SCODWIG_01166"/>
<gene>
    <name evidence="11" type="ORF">SCODWIG_01166</name>
</gene>